<dbReference type="SUPFAM" id="SSF50022">
    <property type="entry name" value="ISP domain"/>
    <property type="match status" value="1"/>
</dbReference>
<dbReference type="PRINTS" id="PR00162">
    <property type="entry name" value="RIESKE"/>
</dbReference>
<dbReference type="Pfam" id="PF00355">
    <property type="entry name" value="Rieske"/>
    <property type="match status" value="1"/>
</dbReference>
<accession>A0A5S5BIU6</accession>
<feature type="domain" description="Rieske" evidence="7">
    <location>
        <begin position="406"/>
        <end position="491"/>
    </location>
</feature>
<evidence type="ECO:0000256" key="2">
    <source>
        <dbReference type="ARBA" id="ARBA00022723"/>
    </source>
</evidence>
<dbReference type="InterPro" id="IPR006076">
    <property type="entry name" value="FAD-dep_OxRdtase"/>
</dbReference>
<keyword evidence="5" id="KW-0411">Iron-sulfur</keyword>
<protein>
    <submittedName>
        <fullName evidence="8">Glycine/D-amino acid oxidase-like deaminating enzyme</fullName>
    </submittedName>
</protein>
<keyword evidence="2" id="KW-0479">Metal-binding</keyword>
<evidence type="ECO:0000256" key="6">
    <source>
        <dbReference type="ARBA" id="ARBA00023157"/>
    </source>
</evidence>
<dbReference type="InterPro" id="IPR038010">
    <property type="entry name" value="YhfW_C"/>
</dbReference>
<dbReference type="Gene3D" id="2.102.10.10">
    <property type="entry name" value="Rieske [2Fe-2S] iron-sulphur domain"/>
    <property type="match status" value="1"/>
</dbReference>
<dbReference type="InterPro" id="IPR036922">
    <property type="entry name" value="Rieske_2Fe-2S_sf"/>
</dbReference>
<comment type="caution">
    <text evidence="8">The sequence shown here is derived from an EMBL/GenBank/DDBJ whole genome shotgun (WGS) entry which is preliminary data.</text>
</comment>
<dbReference type="SUPFAM" id="SSF51905">
    <property type="entry name" value="FAD/NAD(P)-binding domain"/>
    <property type="match status" value="1"/>
</dbReference>
<sequence>MPALSAKPECCWTASAPHCEFPPATGHSECDVVVVGAGIVGLSAAMTLCEAGKKVVVLEAREVGRQVTGRSTAKVTTQHALIYRHLIDTFGQDLAQCYADVNREAVNRIRQWVESLEIDCDYQRQSAFAYACSADAREAIEREAEAAHCLGFAARVLDRAPLPFETTGALEFPDQAQFNPTRYLVGLAAAVQARGGQIHQQTRALSFERNERWQVGFDGGTIQADQVIIATHLPVETPIDMASPTQPRCHVAIAFRPEDGASLDGMFIAVEEPTHSIRMGRDEQGPLLLVLGPRFNTGQDGDVAKRFVDLEQWARSNLPVGEAVWRWCNEDYDTADRMAYVGEADPEQAPGLFIATGFNAWGISNGTAAGLGIARQIVTGRRPWKTLFDPQRPSPDDYNQSTETQSQVDDLEAIGPGEGGVITRGDEQIAVWRDDAGALHGVSAACTHMGCSVTWNNADRTWDCPCHGSIFQADGEVIHGPATQPLASKPL</sequence>
<keyword evidence="3" id="KW-0560">Oxidoreductase</keyword>
<dbReference type="PROSITE" id="PS51296">
    <property type="entry name" value="RIESKE"/>
    <property type="match status" value="1"/>
</dbReference>
<dbReference type="InterPro" id="IPR017941">
    <property type="entry name" value="Rieske_2Fe-2S"/>
</dbReference>
<dbReference type="GO" id="GO:0051537">
    <property type="term" value="F:2 iron, 2 sulfur cluster binding"/>
    <property type="evidence" value="ECO:0007669"/>
    <property type="project" value="UniProtKB-KW"/>
</dbReference>
<dbReference type="EMBL" id="VNHQ01000011">
    <property type="protein sequence ID" value="TYP66020.1"/>
    <property type="molecule type" value="Genomic_DNA"/>
</dbReference>
<evidence type="ECO:0000256" key="3">
    <source>
        <dbReference type="ARBA" id="ARBA00023002"/>
    </source>
</evidence>
<reference evidence="8 9" key="1">
    <citation type="submission" date="2019-07" db="EMBL/GenBank/DDBJ databases">
        <title>Deep subsurface shale carbon reservoir microbial communities from Ohio and West Virginia, USA.</title>
        <authorList>
            <person name="Wrighton K."/>
        </authorList>
    </citation>
    <scope>NUCLEOTIDE SEQUENCE [LARGE SCALE GENOMIC DNA]</scope>
    <source>
        <strain evidence="8 9">NP_8Ht</strain>
    </source>
</reference>
<evidence type="ECO:0000259" key="7">
    <source>
        <dbReference type="PROSITE" id="PS51296"/>
    </source>
</evidence>
<dbReference type="OrthoDB" id="311718at2"/>
<dbReference type="PANTHER" id="PTHR13847:SF274">
    <property type="entry name" value="RIESKE 2FE-2S IRON-SULFUR PROTEIN YHFW-RELATED"/>
    <property type="match status" value="1"/>
</dbReference>
<dbReference type="GO" id="GO:0016020">
    <property type="term" value="C:membrane"/>
    <property type="evidence" value="ECO:0007669"/>
    <property type="project" value="InterPro"/>
</dbReference>
<dbReference type="GO" id="GO:0046872">
    <property type="term" value="F:metal ion binding"/>
    <property type="evidence" value="ECO:0007669"/>
    <property type="project" value="UniProtKB-KW"/>
</dbReference>
<evidence type="ECO:0000256" key="4">
    <source>
        <dbReference type="ARBA" id="ARBA00023004"/>
    </source>
</evidence>
<dbReference type="RefSeq" id="WP_148924014.1">
    <property type="nucleotide sequence ID" value="NZ_VNHQ01000011.1"/>
</dbReference>
<gene>
    <name evidence="8" type="ORF">A9A72_12113</name>
</gene>
<dbReference type="AlphaFoldDB" id="A0A5S5BIU6"/>
<dbReference type="FunFam" id="2.102.10.10:FF:000014">
    <property type="entry name" value="Oxidoreductase, FAD dependent"/>
    <property type="match status" value="1"/>
</dbReference>
<dbReference type="Gene3D" id="3.30.9.10">
    <property type="entry name" value="D-Amino Acid Oxidase, subunit A, domain 2"/>
    <property type="match status" value="1"/>
</dbReference>
<dbReference type="GO" id="GO:0016491">
    <property type="term" value="F:oxidoreductase activity"/>
    <property type="evidence" value="ECO:0007669"/>
    <property type="project" value="UniProtKB-KW"/>
</dbReference>
<keyword evidence="1" id="KW-0001">2Fe-2S</keyword>
<organism evidence="8 9">
    <name type="scientific">Stutzerimonas stutzeri</name>
    <name type="common">Pseudomonas stutzeri</name>
    <dbReference type="NCBI Taxonomy" id="316"/>
    <lineage>
        <taxon>Bacteria</taxon>
        <taxon>Pseudomonadati</taxon>
        <taxon>Pseudomonadota</taxon>
        <taxon>Gammaproteobacteria</taxon>
        <taxon>Pseudomonadales</taxon>
        <taxon>Pseudomonadaceae</taxon>
        <taxon>Stutzerimonas</taxon>
    </lineage>
</organism>
<name>A0A5S5BIU6_STUST</name>
<keyword evidence="6" id="KW-1015">Disulfide bond</keyword>
<evidence type="ECO:0000256" key="1">
    <source>
        <dbReference type="ARBA" id="ARBA00022714"/>
    </source>
</evidence>
<dbReference type="Proteomes" id="UP000324282">
    <property type="component" value="Unassembled WGS sequence"/>
</dbReference>
<evidence type="ECO:0000313" key="8">
    <source>
        <dbReference type="EMBL" id="TYP66020.1"/>
    </source>
</evidence>
<dbReference type="Gene3D" id="3.50.50.60">
    <property type="entry name" value="FAD/NAD(P)-binding domain"/>
    <property type="match status" value="1"/>
</dbReference>
<dbReference type="GO" id="GO:0005737">
    <property type="term" value="C:cytoplasm"/>
    <property type="evidence" value="ECO:0007669"/>
    <property type="project" value="TreeGrafter"/>
</dbReference>
<evidence type="ECO:0000313" key="9">
    <source>
        <dbReference type="Proteomes" id="UP000324282"/>
    </source>
</evidence>
<dbReference type="CDD" id="cd03477">
    <property type="entry name" value="Rieske_YhfW_C"/>
    <property type="match status" value="1"/>
</dbReference>
<dbReference type="InterPro" id="IPR036188">
    <property type="entry name" value="FAD/NAD-bd_sf"/>
</dbReference>
<dbReference type="PANTHER" id="PTHR13847">
    <property type="entry name" value="SARCOSINE DEHYDROGENASE-RELATED"/>
    <property type="match status" value="1"/>
</dbReference>
<evidence type="ECO:0000256" key="5">
    <source>
        <dbReference type="ARBA" id="ARBA00023014"/>
    </source>
</evidence>
<proteinExistence type="predicted"/>
<dbReference type="Pfam" id="PF01266">
    <property type="entry name" value="DAO"/>
    <property type="match status" value="1"/>
</dbReference>
<dbReference type="InterPro" id="IPR005805">
    <property type="entry name" value="Rieske_Fe-S_prot_C"/>
</dbReference>
<keyword evidence="4" id="KW-0408">Iron</keyword>